<dbReference type="RefSeq" id="WP_204607383.1">
    <property type="nucleotide sequence ID" value="NZ_BAAAJX010000017.1"/>
</dbReference>
<feature type="compositionally biased region" description="Acidic residues" evidence="1">
    <location>
        <begin position="188"/>
        <end position="198"/>
    </location>
</feature>
<dbReference type="PROSITE" id="PS51257">
    <property type="entry name" value="PROKAR_LIPOPROTEIN"/>
    <property type="match status" value="1"/>
</dbReference>
<sequence length="198" mass="20018">MRRTAVAVLTAALAATTVVLAGCTGTTTAAPTPVRSTDLTSSDGGFAENAVIGVVLTEDAGTPSDSGDGRSLATRFREELTEAGFRPDIRVATGDQPARQRAAVRDLVRTGAKALLVRAADASALRTELRTAHDAGVVVVALDGALPSSGGGNDGLSSDYRVDGGDSDAALVSRAVDTVSSLQRGEEPAEQGEEPAGQ</sequence>
<protein>
    <recommendedName>
        <fullName evidence="3">Periplasmic binding protein domain-containing protein</fullName>
    </recommendedName>
</protein>
<comment type="caution">
    <text evidence="4">The sequence shown here is derived from an EMBL/GenBank/DDBJ whole genome shotgun (WGS) entry which is preliminary data.</text>
</comment>
<proteinExistence type="predicted"/>
<name>A0ABN1ZGL4_9MICO</name>
<feature type="region of interest" description="Disordered" evidence="1">
    <location>
        <begin position="173"/>
        <end position="198"/>
    </location>
</feature>
<evidence type="ECO:0000256" key="1">
    <source>
        <dbReference type="SAM" id="MobiDB-lite"/>
    </source>
</evidence>
<dbReference type="Gene3D" id="3.40.50.2300">
    <property type="match status" value="1"/>
</dbReference>
<dbReference type="InterPro" id="IPR028082">
    <property type="entry name" value="Peripla_BP_I"/>
</dbReference>
<gene>
    <name evidence="4" type="ORF">GCM10009627_30360</name>
</gene>
<feature type="signal peptide" evidence="2">
    <location>
        <begin position="1"/>
        <end position="21"/>
    </location>
</feature>
<feature type="domain" description="Periplasmic binding protein" evidence="3">
    <location>
        <begin position="74"/>
        <end position="149"/>
    </location>
</feature>
<dbReference type="Pfam" id="PF13407">
    <property type="entry name" value="Peripla_BP_4"/>
    <property type="match status" value="1"/>
</dbReference>
<feature type="chain" id="PRO_5046608478" description="Periplasmic binding protein domain-containing protein" evidence="2">
    <location>
        <begin position="22"/>
        <end position="198"/>
    </location>
</feature>
<dbReference type="SUPFAM" id="SSF53822">
    <property type="entry name" value="Periplasmic binding protein-like I"/>
    <property type="match status" value="1"/>
</dbReference>
<reference evidence="4 5" key="1">
    <citation type="journal article" date="2019" name="Int. J. Syst. Evol. Microbiol.">
        <title>The Global Catalogue of Microorganisms (GCM) 10K type strain sequencing project: providing services to taxonomists for standard genome sequencing and annotation.</title>
        <authorList>
            <consortium name="The Broad Institute Genomics Platform"/>
            <consortium name="The Broad Institute Genome Sequencing Center for Infectious Disease"/>
            <person name="Wu L."/>
            <person name="Ma J."/>
        </authorList>
    </citation>
    <scope>NUCLEOTIDE SEQUENCE [LARGE SCALE GENOMIC DNA]</scope>
    <source>
        <strain evidence="4 5">JCM 12140</strain>
    </source>
</reference>
<dbReference type="Proteomes" id="UP001501742">
    <property type="component" value="Unassembled WGS sequence"/>
</dbReference>
<keyword evidence="2" id="KW-0732">Signal</keyword>
<evidence type="ECO:0000313" key="4">
    <source>
        <dbReference type="EMBL" id="GAA1494690.1"/>
    </source>
</evidence>
<evidence type="ECO:0000313" key="5">
    <source>
        <dbReference type="Proteomes" id="UP001501742"/>
    </source>
</evidence>
<dbReference type="EMBL" id="BAAAJX010000017">
    <property type="protein sequence ID" value="GAA1494690.1"/>
    <property type="molecule type" value="Genomic_DNA"/>
</dbReference>
<organism evidence="4 5">
    <name type="scientific">Curtobacterium herbarum</name>
    <dbReference type="NCBI Taxonomy" id="150122"/>
    <lineage>
        <taxon>Bacteria</taxon>
        <taxon>Bacillati</taxon>
        <taxon>Actinomycetota</taxon>
        <taxon>Actinomycetes</taxon>
        <taxon>Micrococcales</taxon>
        <taxon>Microbacteriaceae</taxon>
        <taxon>Curtobacterium</taxon>
    </lineage>
</organism>
<dbReference type="InterPro" id="IPR025997">
    <property type="entry name" value="SBP_2_dom"/>
</dbReference>
<keyword evidence="5" id="KW-1185">Reference proteome</keyword>
<accession>A0ABN1ZGL4</accession>
<evidence type="ECO:0000256" key="2">
    <source>
        <dbReference type="SAM" id="SignalP"/>
    </source>
</evidence>
<evidence type="ECO:0000259" key="3">
    <source>
        <dbReference type="Pfam" id="PF13407"/>
    </source>
</evidence>